<dbReference type="EMBL" id="SDHW01000005">
    <property type="protein sequence ID" value="RXK58905.1"/>
    <property type="molecule type" value="Genomic_DNA"/>
</dbReference>
<keyword evidence="1" id="KW-0472">Membrane</keyword>
<dbReference type="Proteomes" id="UP000290204">
    <property type="component" value="Unassembled WGS sequence"/>
</dbReference>
<evidence type="ECO:0000256" key="1">
    <source>
        <dbReference type="SAM" id="Phobius"/>
    </source>
</evidence>
<evidence type="ECO:0000313" key="2">
    <source>
        <dbReference type="EMBL" id="RXK58905.1"/>
    </source>
</evidence>
<proteinExistence type="predicted"/>
<name>A0A4Q1CGK6_9BACT</name>
<dbReference type="SUPFAM" id="SSF82185">
    <property type="entry name" value="Histone H3 K4-specific methyltransferase SET7/9 N-terminal domain"/>
    <property type="match status" value="1"/>
</dbReference>
<reference evidence="2 3" key="1">
    <citation type="submission" date="2019-01" db="EMBL/GenBank/DDBJ databases">
        <title>Lacibacter sp. strain TTM-7.</title>
        <authorList>
            <person name="Chen W.-M."/>
        </authorList>
    </citation>
    <scope>NUCLEOTIDE SEQUENCE [LARGE SCALE GENOMIC DNA]</scope>
    <source>
        <strain evidence="2 3">TTM-7</strain>
    </source>
</reference>
<protein>
    <recommendedName>
        <fullName evidence="4">MORN repeat protein</fullName>
    </recommendedName>
</protein>
<dbReference type="AlphaFoldDB" id="A0A4Q1CGK6"/>
<keyword evidence="3" id="KW-1185">Reference proteome</keyword>
<gene>
    <name evidence="2" type="ORF">ESA94_16080</name>
</gene>
<feature type="transmembrane region" description="Helical" evidence="1">
    <location>
        <begin position="182"/>
        <end position="204"/>
    </location>
</feature>
<keyword evidence="1" id="KW-0812">Transmembrane</keyword>
<sequence>MEVRENGDTVYLGACRTFEKVNGQIVNQSDDHCLSQGLWTITDSLGNYWTGNYHDSHRDGIWKQFDKSGKLLKETEHVYFNKENYKVKEIDYVSGQPVTLIDKPFLGFYIKNLVAIMVILFVTFFGRVFINSSIYNSENGTDFSPIYFHFGPLVTKNFGHSLLCTFTFWFSNYKPENRRLVIISNTMSVIALTIFFGIIIGLAVTGEI</sequence>
<evidence type="ECO:0008006" key="4">
    <source>
        <dbReference type="Google" id="ProtNLM"/>
    </source>
</evidence>
<dbReference type="OrthoDB" id="649587at2"/>
<feature type="transmembrane region" description="Helical" evidence="1">
    <location>
        <begin position="113"/>
        <end position="134"/>
    </location>
</feature>
<organism evidence="2 3">
    <name type="scientific">Lacibacter luteus</name>
    <dbReference type="NCBI Taxonomy" id="2508719"/>
    <lineage>
        <taxon>Bacteria</taxon>
        <taxon>Pseudomonadati</taxon>
        <taxon>Bacteroidota</taxon>
        <taxon>Chitinophagia</taxon>
        <taxon>Chitinophagales</taxon>
        <taxon>Chitinophagaceae</taxon>
        <taxon>Lacibacter</taxon>
    </lineage>
</organism>
<feature type="transmembrane region" description="Helical" evidence="1">
    <location>
        <begin position="146"/>
        <end position="170"/>
    </location>
</feature>
<keyword evidence="1" id="KW-1133">Transmembrane helix</keyword>
<accession>A0A4Q1CGK6</accession>
<dbReference type="RefSeq" id="WP_129131961.1">
    <property type="nucleotide sequence ID" value="NZ_SDHW01000005.1"/>
</dbReference>
<evidence type="ECO:0000313" key="3">
    <source>
        <dbReference type="Proteomes" id="UP000290204"/>
    </source>
</evidence>
<comment type="caution">
    <text evidence="2">The sequence shown here is derived from an EMBL/GenBank/DDBJ whole genome shotgun (WGS) entry which is preliminary data.</text>
</comment>